<dbReference type="Proteomes" id="UP000054166">
    <property type="component" value="Unassembled WGS sequence"/>
</dbReference>
<dbReference type="HOGENOM" id="CLU_019279_2_7_1"/>
<dbReference type="PROSITE" id="PS00108">
    <property type="entry name" value="PROTEIN_KINASE_ST"/>
    <property type="match status" value="1"/>
</dbReference>
<dbReference type="InParanoid" id="A0A0C3FFE5"/>
<gene>
    <name evidence="7" type="ORF">PILCRDRAFT_793095</name>
</gene>
<dbReference type="InterPro" id="IPR000719">
    <property type="entry name" value="Prot_kinase_dom"/>
</dbReference>
<dbReference type="InterPro" id="IPR008271">
    <property type="entry name" value="Ser/Thr_kinase_AS"/>
</dbReference>
<keyword evidence="5" id="KW-0808">Transferase</keyword>
<keyword evidence="5" id="KW-0723">Serine/threonine-protein kinase</keyword>
<dbReference type="InterPro" id="IPR017441">
    <property type="entry name" value="Protein_kinase_ATP_BS"/>
</dbReference>
<reference evidence="8" key="2">
    <citation type="submission" date="2015-01" db="EMBL/GenBank/DDBJ databases">
        <title>Evolutionary Origins and Diversification of the Mycorrhizal Mutualists.</title>
        <authorList>
            <consortium name="DOE Joint Genome Institute"/>
            <consortium name="Mycorrhizal Genomics Consortium"/>
            <person name="Kohler A."/>
            <person name="Kuo A."/>
            <person name="Nagy L.G."/>
            <person name="Floudas D."/>
            <person name="Copeland A."/>
            <person name="Barry K.W."/>
            <person name="Cichocki N."/>
            <person name="Veneault-Fourrey C."/>
            <person name="LaButti K."/>
            <person name="Lindquist E.A."/>
            <person name="Lipzen A."/>
            <person name="Lundell T."/>
            <person name="Morin E."/>
            <person name="Murat C."/>
            <person name="Riley R."/>
            <person name="Ohm R."/>
            <person name="Sun H."/>
            <person name="Tunlid A."/>
            <person name="Henrissat B."/>
            <person name="Grigoriev I.V."/>
            <person name="Hibbett D.S."/>
            <person name="Martin F."/>
        </authorList>
    </citation>
    <scope>NUCLEOTIDE SEQUENCE [LARGE SCALE GENOMIC DNA]</scope>
    <source>
        <strain evidence="8">F 1598</strain>
    </source>
</reference>
<dbReference type="InterPro" id="IPR011009">
    <property type="entry name" value="Kinase-like_dom_sf"/>
</dbReference>
<dbReference type="Gene3D" id="1.10.510.10">
    <property type="entry name" value="Transferase(Phosphotransferase) domain 1"/>
    <property type="match status" value="1"/>
</dbReference>
<dbReference type="AlphaFoldDB" id="A0A0C3FFE5"/>
<evidence type="ECO:0000256" key="1">
    <source>
        <dbReference type="ARBA" id="ARBA00012513"/>
    </source>
</evidence>
<organism evidence="7 8">
    <name type="scientific">Piloderma croceum (strain F 1598)</name>
    <dbReference type="NCBI Taxonomy" id="765440"/>
    <lineage>
        <taxon>Eukaryota</taxon>
        <taxon>Fungi</taxon>
        <taxon>Dikarya</taxon>
        <taxon>Basidiomycota</taxon>
        <taxon>Agaricomycotina</taxon>
        <taxon>Agaricomycetes</taxon>
        <taxon>Agaricomycetidae</taxon>
        <taxon>Atheliales</taxon>
        <taxon>Atheliaceae</taxon>
        <taxon>Piloderma</taxon>
    </lineage>
</organism>
<reference evidence="7 8" key="1">
    <citation type="submission" date="2014-04" db="EMBL/GenBank/DDBJ databases">
        <authorList>
            <consortium name="DOE Joint Genome Institute"/>
            <person name="Kuo A."/>
            <person name="Tarkka M."/>
            <person name="Buscot F."/>
            <person name="Kohler A."/>
            <person name="Nagy L.G."/>
            <person name="Floudas D."/>
            <person name="Copeland A."/>
            <person name="Barry K.W."/>
            <person name="Cichocki N."/>
            <person name="Veneault-Fourrey C."/>
            <person name="LaButti K."/>
            <person name="Lindquist E.A."/>
            <person name="Lipzen A."/>
            <person name="Lundell T."/>
            <person name="Morin E."/>
            <person name="Murat C."/>
            <person name="Sun H."/>
            <person name="Tunlid A."/>
            <person name="Henrissat B."/>
            <person name="Grigoriev I.V."/>
            <person name="Hibbett D.S."/>
            <person name="Martin F."/>
            <person name="Nordberg H.P."/>
            <person name="Cantor M.N."/>
            <person name="Hua S.X."/>
        </authorList>
    </citation>
    <scope>NUCLEOTIDE SEQUENCE [LARGE SCALE GENOMIC DNA]</scope>
    <source>
        <strain evidence="7 8">F 1598</strain>
    </source>
</reference>
<evidence type="ECO:0000256" key="5">
    <source>
        <dbReference type="RuleBase" id="RU000304"/>
    </source>
</evidence>
<proteinExistence type="inferred from homology"/>
<dbReference type="Pfam" id="PF00069">
    <property type="entry name" value="Pkinase"/>
    <property type="match status" value="1"/>
</dbReference>
<evidence type="ECO:0000259" key="6">
    <source>
        <dbReference type="PROSITE" id="PS50011"/>
    </source>
</evidence>
<dbReference type="InterPro" id="IPR050235">
    <property type="entry name" value="CK1_Ser-Thr_kinase"/>
</dbReference>
<sequence length="361" mass="40830">MSSTTSGLVSDGSSVCDLDIVRVGGKYRLKERIGAGSFGIVYRGINIVSKEEIAIKFKSIDADHPQLEHEYKVYKSLAGYTGIPAVRWFGTEGEYNAMVLERLGPSLEELFGRSNRQLSLGMILILVDQMASIISCLELVHSRHFVHGDVKPANFLMGLGDHDNQVYLIDFGLARMYRDPKTHLHIPYNKNCYPTGTASFASINNHLGVERSRRDDMESLAYILVYLLRGSLPWLGVRPAINMQWLDTTLQQKMGLPLNLLGSACPNKFKLFLNYTRNLRFDEKPDYAYLRKIFRDLIVREGYQSDRPFARRMISNIPDSRGAGARFKHDKQKVLQGKDTGQSGNKYVPCLSPLTIYLIIL</sequence>
<comment type="similarity">
    <text evidence="5">Belongs to the protein kinase superfamily.</text>
</comment>
<dbReference type="OrthoDB" id="5800476at2759"/>
<name>A0A0C3FFE5_PILCF</name>
<dbReference type="EMBL" id="KN833014">
    <property type="protein sequence ID" value="KIM78716.1"/>
    <property type="molecule type" value="Genomic_DNA"/>
</dbReference>
<dbReference type="EC" id="2.7.11.1" evidence="1"/>
<dbReference type="SUPFAM" id="SSF56112">
    <property type="entry name" value="Protein kinase-like (PK-like)"/>
    <property type="match status" value="1"/>
</dbReference>
<evidence type="ECO:0000313" key="7">
    <source>
        <dbReference type="EMBL" id="KIM78716.1"/>
    </source>
</evidence>
<keyword evidence="5" id="KW-0418">Kinase</keyword>
<dbReference type="PROSITE" id="PS50011">
    <property type="entry name" value="PROTEIN_KINASE_DOM"/>
    <property type="match status" value="1"/>
</dbReference>
<dbReference type="PANTHER" id="PTHR11909">
    <property type="entry name" value="CASEIN KINASE-RELATED"/>
    <property type="match status" value="1"/>
</dbReference>
<evidence type="ECO:0000313" key="8">
    <source>
        <dbReference type="Proteomes" id="UP000054166"/>
    </source>
</evidence>
<protein>
    <recommendedName>
        <fullName evidence="1">non-specific serine/threonine protein kinase</fullName>
        <ecNumber evidence="1">2.7.11.1</ecNumber>
    </recommendedName>
</protein>
<keyword evidence="2 4" id="KW-0547">Nucleotide-binding</keyword>
<keyword evidence="3 4" id="KW-0067">ATP-binding</keyword>
<dbReference type="SMART" id="SM00220">
    <property type="entry name" value="S_TKc"/>
    <property type="match status" value="1"/>
</dbReference>
<feature type="binding site" evidence="4">
    <location>
        <position position="56"/>
    </location>
    <ligand>
        <name>ATP</name>
        <dbReference type="ChEBI" id="CHEBI:30616"/>
    </ligand>
</feature>
<keyword evidence="8" id="KW-1185">Reference proteome</keyword>
<dbReference type="GO" id="GO:0004674">
    <property type="term" value="F:protein serine/threonine kinase activity"/>
    <property type="evidence" value="ECO:0007669"/>
    <property type="project" value="UniProtKB-KW"/>
</dbReference>
<dbReference type="STRING" id="765440.A0A0C3FFE5"/>
<accession>A0A0C3FFE5</accession>
<dbReference type="GO" id="GO:0005524">
    <property type="term" value="F:ATP binding"/>
    <property type="evidence" value="ECO:0007669"/>
    <property type="project" value="UniProtKB-UniRule"/>
</dbReference>
<feature type="domain" description="Protein kinase" evidence="6">
    <location>
        <begin position="27"/>
        <end position="298"/>
    </location>
</feature>
<evidence type="ECO:0000256" key="3">
    <source>
        <dbReference type="ARBA" id="ARBA00022840"/>
    </source>
</evidence>
<dbReference type="PROSITE" id="PS00107">
    <property type="entry name" value="PROTEIN_KINASE_ATP"/>
    <property type="match status" value="1"/>
</dbReference>
<evidence type="ECO:0000256" key="2">
    <source>
        <dbReference type="ARBA" id="ARBA00022741"/>
    </source>
</evidence>
<evidence type="ECO:0000256" key="4">
    <source>
        <dbReference type="PROSITE-ProRule" id="PRU10141"/>
    </source>
</evidence>